<dbReference type="GO" id="GO:0030288">
    <property type="term" value="C:outer membrane-bounded periplasmic space"/>
    <property type="evidence" value="ECO:0007669"/>
    <property type="project" value="InterPro"/>
</dbReference>
<evidence type="ECO:0000256" key="2">
    <source>
        <dbReference type="ARBA" id="ARBA00010333"/>
    </source>
</evidence>
<gene>
    <name evidence="8" type="ORF">DPV79_25650</name>
</gene>
<dbReference type="EMBL" id="QMFZ01000024">
    <property type="protein sequence ID" value="RBB36324.1"/>
    <property type="molecule type" value="Genomic_DNA"/>
</dbReference>
<organism evidence="8 9">
    <name type="scientific">Burkholderia reimsis</name>
    <dbReference type="NCBI Taxonomy" id="2234132"/>
    <lineage>
        <taxon>Bacteria</taxon>
        <taxon>Pseudomonadati</taxon>
        <taxon>Pseudomonadota</taxon>
        <taxon>Betaproteobacteria</taxon>
        <taxon>Burkholderiales</taxon>
        <taxon>Burkholderiaceae</taxon>
        <taxon>Burkholderia</taxon>
    </lineage>
</organism>
<dbReference type="AlphaFoldDB" id="A0A365QPU5"/>
<dbReference type="PANTHER" id="PTHR35936:SF13">
    <property type="entry name" value="HISTIDINE-BINDING PERIPLASMIC PROTEIN"/>
    <property type="match status" value="1"/>
</dbReference>
<evidence type="ECO:0000256" key="6">
    <source>
        <dbReference type="SAM" id="SignalP"/>
    </source>
</evidence>
<keyword evidence="3" id="KW-0813">Transport</keyword>
<keyword evidence="4 6" id="KW-0732">Signal</keyword>
<feature type="chain" id="PRO_5016662621" evidence="6">
    <location>
        <begin position="25"/>
        <end position="265"/>
    </location>
</feature>
<keyword evidence="9" id="KW-1185">Reference proteome</keyword>
<evidence type="ECO:0000256" key="3">
    <source>
        <dbReference type="ARBA" id="ARBA00022448"/>
    </source>
</evidence>
<evidence type="ECO:0000313" key="9">
    <source>
        <dbReference type="Proteomes" id="UP000252458"/>
    </source>
</evidence>
<dbReference type="Gene3D" id="3.40.190.10">
    <property type="entry name" value="Periplasmic binding protein-like II"/>
    <property type="match status" value="2"/>
</dbReference>
<dbReference type="InterPro" id="IPR005768">
    <property type="entry name" value="Lys_Arg_Orn-bd"/>
</dbReference>
<feature type="domain" description="Solute-binding protein family 3/N-terminal" evidence="7">
    <location>
        <begin position="31"/>
        <end position="260"/>
    </location>
</feature>
<dbReference type="SMART" id="SM00062">
    <property type="entry name" value="PBPb"/>
    <property type="match status" value="1"/>
</dbReference>
<keyword evidence="5" id="KW-0574">Periplasm</keyword>
<reference evidence="8 9" key="1">
    <citation type="submission" date="2018-06" db="EMBL/GenBank/DDBJ databases">
        <title>Draft genome sequence of Burkholderia reimsis strain BE51 isolated from a French agricultural soil.</title>
        <authorList>
            <person name="Esmaeel Q."/>
        </authorList>
    </citation>
    <scope>NUCLEOTIDE SEQUENCE [LARGE SCALE GENOMIC DNA]</scope>
    <source>
        <strain evidence="8 9">BE51</strain>
    </source>
</reference>
<proteinExistence type="inferred from homology"/>
<comment type="similarity">
    <text evidence="2">Belongs to the bacterial solute-binding protein 3 family.</text>
</comment>
<dbReference type="NCBIfam" id="TIGR01096">
    <property type="entry name" value="3A0103s03R"/>
    <property type="match status" value="1"/>
</dbReference>
<dbReference type="Proteomes" id="UP000252458">
    <property type="component" value="Unassembled WGS sequence"/>
</dbReference>
<dbReference type="PANTHER" id="PTHR35936">
    <property type="entry name" value="MEMBRANE-BOUND LYTIC MUREIN TRANSGLYCOSYLASE F"/>
    <property type="match status" value="1"/>
</dbReference>
<evidence type="ECO:0000256" key="5">
    <source>
        <dbReference type="ARBA" id="ARBA00022764"/>
    </source>
</evidence>
<name>A0A365QPU5_9BURK</name>
<comment type="caution">
    <text evidence="8">The sequence shown here is derived from an EMBL/GenBank/DDBJ whole genome shotgun (WGS) entry which is preliminary data.</text>
</comment>
<protein>
    <submittedName>
        <fullName evidence="8">ABC transporter substrate-binding protein</fullName>
    </submittedName>
</protein>
<evidence type="ECO:0000256" key="1">
    <source>
        <dbReference type="ARBA" id="ARBA00004418"/>
    </source>
</evidence>
<comment type="subcellular location">
    <subcellularLocation>
        <location evidence="1">Periplasm</location>
    </subcellularLocation>
</comment>
<dbReference type="SUPFAM" id="SSF53850">
    <property type="entry name" value="Periplasmic binding protein-like II"/>
    <property type="match status" value="1"/>
</dbReference>
<dbReference type="InterPro" id="IPR001638">
    <property type="entry name" value="Solute-binding_3/MltF_N"/>
</dbReference>
<feature type="signal peptide" evidence="6">
    <location>
        <begin position="1"/>
        <end position="24"/>
    </location>
</feature>
<dbReference type="RefSeq" id="WP_113046772.1">
    <property type="nucleotide sequence ID" value="NZ_QMFZ01000024.1"/>
</dbReference>
<sequence length="265" mass="28787">MKQWKQWKRVAALTLALAAGAAHAGDWAGREIRLAVDPTYPPLEYKLPDGTLTGFGIDITNALCAELHARCVWVESSFDGMIPGLLARKFDVIASSMTITPKRQQQIAFTNRISNAPARLVARKGSPLLPTAGALKGKRVGVEQGSTQADYAIANWQPAGAQIVSYPNQDQVYADLVTGRLDAAFQASIAASDGFLKKPQGKDFAFVGAAIDDAKYFGQGDGLGLRKEDNDLRDAFNRALATILANGTYQRINRKYFDFDIYGTK</sequence>
<dbReference type="CDD" id="cd13703">
    <property type="entry name" value="PBP2_HisJ_LAO"/>
    <property type="match status" value="1"/>
</dbReference>
<dbReference type="Pfam" id="PF00497">
    <property type="entry name" value="SBP_bac_3"/>
    <property type="match status" value="1"/>
</dbReference>
<evidence type="ECO:0000313" key="8">
    <source>
        <dbReference type="EMBL" id="RBB36324.1"/>
    </source>
</evidence>
<evidence type="ECO:0000259" key="7">
    <source>
        <dbReference type="SMART" id="SM00062"/>
    </source>
</evidence>
<evidence type="ECO:0000256" key="4">
    <source>
        <dbReference type="ARBA" id="ARBA00022729"/>
    </source>
</evidence>
<accession>A0A365QPU5</accession>